<comment type="subcellular location">
    <subcellularLocation>
        <location evidence="1">Cell membrane</location>
        <topology evidence="1">Multi-pass membrane protein</topology>
    </subcellularLocation>
</comment>
<dbReference type="GO" id="GO:0016763">
    <property type="term" value="F:pentosyltransferase activity"/>
    <property type="evidence" value="ECO:0007669"/>
    <property type="project" value="TreeGrafter"/>
</dbReference>
<keyword evidence="4" id="KW-0808">Transferase</keyword>
<evidence type="ECO:0000313" key="11">
    <source>
        <dbReference type="Proteomes" id="UP000050514"/>
    </source>
</evidence>
<keyword evidence="2" id="KW-1003">Cell membrane</keyword>
<feature type="domain" description="Glycosyltransferase RgtA/B/C/D-like" evidence="9">
    <location>
        <begin position="49"/>
        <end position="198"/>
    </location>
</feature>
<keyword evidence="7 8" id="KW-0472">Membrane</keyword>
<keyword evidence="6 8" id="KW-1133">Transmembrane helix</keyword>
<feature type="transmembrane region" description="Helical" evidence="8">
    <location>
        <begin position="273"/>
        <end position="293"/>
    </location>
</feature>
<dbReference type="Proteomes" id="UP000050514">
    <property type="component" value="Unassembled WGS sequence"/>
</dbReference>
<evidence type="ECO:0000256" key="7">
    <source>
        <dbReference type="ARBA" id="ARBA00023136"/>
    </source>
</evidence>
<dbReference type="GO" id="GO:0005886">
    <property type="term" value="C:plasma membrane"/>
    <property type="evidence" value="ECO:0007669"/>
    <property type="project" value="UniProtKB-SubCell"/>
</dbReference>
<dbReference type="Pfam" id="PF13231">
    <property type="entry name" value="PMT_2"/>
    <property type="match status" value="1"/>
</dbReference>
<evidence type="ECO:0000256" key="6">
    <source>
        <dbReference type="ARBA" id="ARBA00022989"/>
    </source>
</evidence>
<evidence type="ECO:0000259" key="9">
    <source>
        <dbReference type="Pfam" id="PF13231"/>
    </source>
</evidence>
<evidence type="ECO:0000256" key="1">
    <source>
        <dbReference type="ARBA" id="ARBA00004651"/>
    </source>
</evidence>
<feature type="transmembrane region" description="Helical" evidence="8">
    <location>
        <begin position="186"/>
        <end position="206"/>
    </location>
</feature>
<dbReference type="STRING" id="360411.AC812_01170"/>
<feature type="transmembrane region" description="Helical" evidence="8">
    <location>
        <begin position="299"/>
        <end position="319"/>
    </location>
</feature>
<evidence type="ECO:0000256" key="8">
    <source>
        <dbReference type="SAM" id="Phobius"/>
    </source>
</evidence>
<sequence>MTLALLLAVGLRLTGIRSREIQYDDAFSIFLARQDLGNIIKGTAADTMPPLYYFLLHFWQGLNDNLVFLRLFSVGLSIIGWFIAVDLARRMFGWRTGITAGILLAISPLQIYHSQDLRMYALMLAGQLGYYWFFYRIFEEKQDKAGFWVGLVLSGVVAMYSHALAGFGLIWGNVYLLWKKRWEDQIQIIKAQLVIGLFYLPWAFLLPGQIAKVQRAFWTPRPGIVEIFQAVILFHANLPLKGALLPIAAVFSAQLFFVVLWELWKDRSDRSAIMLLNLILFGLPILLFVISYFMQPVFVTRVFILSSVMYSIVAARIIVLRWKRGIGAFLLGGFLVTAAISLPSFYTYAEFPRSPFRQAVEYLNLPQNRDVFILHDNKLSYFPMRFYDENHDAAFLADEPGSPNDTLALVSQQAMGIYPIEDYSRIIREKERFFFVVFRKAVQEFSERGFKHPVLEALSSQYIQLSHTQIGDLDIYEFGNRP</sequence>
<comment type="caution">
    <text evidence="10">The sequence shown here is derived from an EMBL/GenBank/DDBJ whole genome shotgun (WGS) entry which is preliminary data.</text>
</comment>
<feature type="transmembrane region" description="Helical" evidence="8">
    <location>
        <begin position="147"/>
        <end position="174"/>
    </location>
</feature>
<dbReference type="PANTHER" id="PTHR33908">
    <property type="entry name" value="MANNOSYLTRANSFERASE YKCB-RELATED"/>
    <property type="match status" value="1"/>
</dbReference>
<keyword evidence="3" id="KW-0328">Glycosyltransferase</keyword>
<evidence type="ECO:0000256" key="3">
    <source>
        <dbReference type="ARBA" id="ARBA00022676"/>
    </source>
</evidence>
<evidence type="ECO:0000256" key="5">
    <source>
        <dbReference type="ARBA" id="ARBA00022692"/>
    </source>
</evidence>
<organism evidence="10 11">
    <name type="scientific">Bellilinea caldifistulae</name>
    <dbReference type="NCBI Taxonomy" id="360411"/>
    <lineage>
        <taxon>Bacteria</taxon>
        <taxon>Bacillati</taxon>
        <taxon>Chloroflexota</taxon>
        <taxon>Anaerolineae</taxon>
        <taxon>Anaerolineales</taxon>
        <taxon>Anaerolineaceae</taxon>
        <taxon>Bellilinea</taxon>
    </lineage>
</organism>
<dbReference type="InterPro" id="IPR038731">
    <property type="entry name" value="RgtA/B/C-like"/>
</dbReference>
<dbReference type="AlphaFoldDB" id="A0A0P6X8E5"/>
<accession>A0A0P6X8E5</accession>
<evidence type="ECO:0000313" key="10">
    <source>
        <dbReference type="EMBL" id="KPL78377.1"/>
    </source>
</evidence>
<keyword evidence="11" id="KW-1185">Reference proteome</keyword>
<dbReference type="InterPro" id="IPR050297">
    <property type="entry name" value="LipidA_mod_glycosyltrf_83"/>
</dbReference>
<keyword evidence="5 8" id="KW-0812">Transmembrane</keyword>
<reference evidence="10 11" key="1">
    <citation type="submission" date="2015-07" db="EMBL/GenBank/DDBJ databases">
        <title>Draft genome of Bellilinea caldifistulae DSM 17877.</title>
        <authorList>
            <person name="Hemp J."/>
            <person name="Ward L.M."/>
            <person name="Pace L.A."/>
            <person name="Fischer W.W."/>
        </authorList>
    </citation>
    <scope>NUCLEOTIDE SEQUENCE [LARGE SCALE GENOMIC DNA]</scope>
    <source>
        <strain evidence="10 11">GOMI-1</strain>
    </source>
</reference>
<protein>
    <recommendedName>
        <fullName evidence="9">Glycosyltransferase RgtA/B/C/D-like domain-containing protein</fullName>
    </recommendedName>
</protein>
<dbReference type="PANTHER" id="PTHR33908:SF11">
    <property type="entry name" value="MEMBRANE PROTEIN"/>
    <property type="match status" value="1"/>
</dbReference>
<evidence type="ECO:0000256" key="4">
    <source>
        <dbReference type="ARBA" id="ARBA00022679"/>
    </source>
</evidence>
<feature type="transmembrane region" description="Helical" evidence="8">
    <location>
        <begin position="92"/>
        <end position="111"/>
    </location>
</feature>
<feature type="transmembrane region" description="Helical" evidence="8">
    <location>
        <begin position="67"/>
        <end position="85"/>
    </location>
</feature>
<evidence type="ECO:0000256" key="2">
    <source>
        <dbReference type="ARBA" id="ARBA00022475"/>
    </source>
</evidence>
<gene>
    <name evidence="10" type="ORF">AC812_01170</name>
</gene>
<proteinExistence type="predicted"/>
<feature type="transmembrane region" description="Helical" evidence="8">
    <location>
        <begin position="326"/>
        <end position="348"/>
    </location>
</feature>
<dbReference type="GO" id="GO:0009103">
    <property type="term" value="P:lipopolysaccharide biosynthetic process"/>
    <property type="evidence" value="ECO:0007669"/>
    <property type="project" value="UniProtKB-ARBA"/>
</dbReference>
<dbReference type="EMBL" id="LGHJ01000005">
    <property type="protein sequence ID" value="KPL78377.1"/>
    <property type="molecule type" value="Genomic_DNA"/>
</dbReference>
<name>A0A0P6X8E5_9CHLR</name>
<feature type="transmembrane region" description="Helical" evidence="8">
    <location>
        <begin position="242"/>
        <end position="261"/>
    </location>
</feature>